<evidence type="ECO:0000256" key="1">
    <source>
        <dbReference type="SAM" id="SignalP"/>
    </source>
</evidence>
<dbReference type="Proteomes" id="UP000046393">
    <property type="component" value="Unplaced"/>
</dbReference>
<dbReference type="AlphaFoldDB" id="A0A0N5ACT1"/>
<keyword evidence="2" id="KW-1185">Reference proteome</keyword>
<proteinExistence type="predicted"/>
<protein>
    <submittedName>
        <fullName evidence="3">Secreted protein</fullName>
    </submittedName>
</protein>
<feature type="chain" id="PRO_5005893040" evidence="1">
    <location>
        <begin position="17"/>
        <end position="93"/>
    </location>
</feature>
<feature type="signal peptide" evidence="1">
    <location>
        <begin position="1"/>
        <end position="16"/>
    </location>
</feature>
<accession>A0A0N5ACT1</accession>
<keyword evidence="1" id="KW-0732">Signal</keyword>
<organism evidence="2 3">
    <name type="scientific">Syphacia muris</name>
    <dbReference type="NCBI Taxonomy" id="451379"/>
    <lineage>
        <taxon>Eukaryota</taxon>
        <taxon>Metazoa</taxon>
        <taxon>Ecdysozoa</taxon>
        <taxon>Nematoda</taxon>
        <taxon>Chromadorea</taxon>
        <taxon>Rhabditida</taxon>
        <taxon>Spirurina</taxon>
        <taxon>Oxyuridomorpha</taxon>
        <taxon>Oxyuroidea</taxon>
        <taxon>Oxyuridae</taxon>
        <taxon>Syphacia</taxon>
    </lineage>
</organism>
<reference evidence="3" key="1">
    <citation type="submission" date="2017-02" db="UniProtKB">
        <authorList>
            <consortium name="WormBaseParasite"/>
        </authorList>
    </citation>
    <scope>IDENTIFICATION</scope>
</reference>
<evidence type="ECO:0000313" key="3">
    <source>
        <dbReference type="WBParaSite" id="SMUV_0000196101-mRNA-1"/>
    </source>
</evidence>
<dbReference type="WBParaSite" id="SMUV_0000196101-mRNA-1">
    <property type="protein sequence ID" value="SMUV_0000196101-mRNA-1"/>
    <property type="gene ID" value="SMUV_0000196101"/>
</dbReference>
<sequence length="93" mass="10474">MLGVILFLFAYYTTSAEILYVEQPLIRLTCYDDNLGTLGCEPGQVCYNYTICGNENNCENHYSCANTGTRFPDATNTWCHCLVVTFLLLQNLA</sequence>
<evidence type="ECO:0000313" key="2">
    <source>
        <dbReference type="Proteomes" id="UP000046393"/>
    </source>
</evidence>
<name>A0A0N5ACT1_9BILA</name>